<dbReference type="FunFam" id="3.40.605.10:FF:000005">
    <property type="entry name" value="Succinate-semialdehyde dehydrogenase I"/>
    <property type="match status" value="1"/>
</dbReference>
<dbReference type="InterPro" id="IPR010102">
    <property type="entry name" value="Succ_semiAld_DH"/>
</dbReference>
<dbReference type="CDD" id="cd07103">
    <property type="entry name" value="ALDH_F5_SSADH_GabD"/>
    <property type="match status" value="1"/>
</dbReference>
<dbReference type="InterPro" id="IPR016163">
    <property type="entry name" value="Ald_DH_C"/>
</dbReference>
<keyword evidence="2 4" id="KW-0560">Oxidoreductase</keyword>
<comment type="similarity">
    <text evidence="1 4">Belongs to the aldehyde dehydrogenase family.</text>
</comment>
<dbReference type="PROSITE" id="PS00687">
    <property type="entry name" value="ALDEHYDE_DEHYDR_GLU"/>
    <property type="match status" value="1"/>
</dbReference>
<dbReference type="Gene3D" id="3.40.309.10">
    <property type="entry name" value="Aldehyde Dehydrogenase, Chain A, domain 2"/>
    <property type="match status" value="1"/>
</dbReference>
<organism evidence="6 7">
    <name type="scientific">Vibrio nigripulchritudo SOn1</name>
    <dbReference type="NCBI Taxonomy" id="1238450"/>
    <lineage>
        <taxon>Bacteria</taxon>
        <taxon>Pseudomonadati</taxon>
        <taxon>Pseudomonadota</taxon>
        <taxon>Gammaproteobacteria</taxon>
        <taxon>Vibrionales</taxon>
        <taxon>Vibrionaceae</taxon>
        <taxon>Vibrio</taxon>
    </lineage>
</organism>
<comment type="caution">
    <text evidence="6">The sequence shown here is derived from an EMBL/GenBank/DDBJ whole genome shotgun (WGS) entry which is preliminary data.</text>
</comment>
<dbReference type="InterPro" id="IPR016160">
    <property type="entry name" value="Ald_DH_CS_CYS"/>
</dbReference>
<dbReference type="NCBIfam" id="TIGR01780">
    <property type="entry name" value="SSADH"/>
    <property type="match status" value="1"/>
</dbReference>
<dbReference type="GO" id="GO:0005829">
    <property type="term" value="C:cytosol"/>
    <property type="evidence" value="ECO:0007669"/>
    <property type="project" value="TreeGrafter"/>
</dbReference>
<evidence type="ECO:0000313" key="6">
    <source>
        <dbReference type="EMBL" id="CCO47415.1"/>
    </source>
</evidence>
<evidence type="ECO:0000256" key="3">
    <source>
        <dbReference type="PROSITE-ProRule" id="PRU10007"/>
    </source>
</evidence>
<dbReference type="EC" id="1.2.1.16" evidence="6"/>
<dbReference type="InterPro" id="IPR016161">
    <property type="entry name" value="Ald_DH/histidinol_DH"/>
</dbReference>
<dbReference type="EMBL" id="CAOF01000120">
    <property type="protein sequence ID" value="CCO47415.1"/>
    <property type="molecule type" value="Genomic_DNA"/>
</dbReference>
<dbReference type="FunFam" id="3.40.309.10:FF:000004">
    <property type="entry name" value="Succinate-semialdehyde dehydrogenase I"/>
    <property type="match status" value="1"/>
</dbReference>
<dbReference type="InterPro" id="IPR016162">
    <property type="entry name" value="Ald_DH_N"/>
</dbReference>
<evidence type="ECO:0000256" key="2">
    <source>
        <dbReference type="ARBA" id="ARBA00023002"/>
    </source>
</evidence>
<feature type="active site" evidence="3">
    <location>
        <position position="254"/>
    </location>
</feature>
<dbReference type="AlphaFoldDB" id="A0AAV2VRQ0"/>
<accession>A0AAV2VRQ0</accession>
<dbReference type="GO" id="GO:0004777">
    <property type="term" value="F:succinate-semialdehyde dehydrogenase (NAD+) activity"/>
    <property type="evidence" value="ECO:0007669"/>
    <property type="project" value="TreeGrafter"/>
</dbReference>
<dbReference type="RefSeq" id="WP_022612234.1">
    <property type="nucleotide sequence ID" value="NZ_LK391965.1"/>
</dbReference>
<dbReference type="Gene3D" id="3.40.605.10">
    <property type="entry name" value="Aldehyde Dehydrogenase, Chain A, domain 1"/>
    <property type="match status" value="1"/>
</dbReference>
<protein>
    <submittedName>
        <fullName evidence="6">Succinate-semialdehyde dehydrogenase (NADP+)</fullName>
        <ecNumber evidence="6">1.2.1.16</ecNumber>
    </submittedName>
</protein>
<evidence type="ECO:0000256" key="1">
    <source>
        <dbReference type="ARBA" id="ARBA00009986"/>
    </source>
</evidence>
<dbReference type="InterPro" id="IPR050740">
    <property type="entry name" value="Aldehyde_DH_Superfamily"/>
</dbReference>
<dbReference type="SUPFAM" id="SSF53720">
    <property type="entry name" value="ALDH-like"/>
    <property type="match status" value="1"/>
</dbReference>
<reference evidence="6 7" key="1">
    <citation type="journal article" date="2013" name="ISME J.">
        <title>Comparative genomics of pathogenic lineages of Vibrio nigripulchritudo identifies virulence-associated traits.</title>
        <authorList>
            <person name="Goudenege D."/>
            <person name="Labreuche Y."/>
            <person name="Krin E."/>
            <person name="Ansquer D."/>
            <person name="Mangenot S."/>
            <person name="Calteau A."/>
            <person name="Medigue C."/>
            <person name="Mazel D."/>
            <person name="Polz M.F."/>
            <person name="Le Roux F."/>
        </authorList>
    </citation>
    <scope>NUCLEOTIDE SEQUENCE [LARGE SCALE GENOMIC DNA]</scope>
    <source>
        <strain evidence="6 7">SOn1</strain>
    </source>
</reference>
<sequence length="481" mass="51778">MKLNDPTLFRQRCLINGEWVGDGAQFDQIYNPADNSVVGFVPRLGSEETQASISAAERAQKGWKAQTAKTRSQILRRWYELMIEHQDDLATILTTEQGKPFSEAKGEIAYAASFIEWFAEEAKRTYGETIPSHKADARIVVTKEPIGVVGAITPWNFPAAMITRKCGPALAAGCAVVLKPAPETPFTALALGELAIRAAIPAGVLNIITGDAVQIGGALTQSPIVRKISFTGSTHVGKILMNQSSDTVKKLSLELGGNAPFIVFDDADLDSAVQGLMVAKYRNAGQTCVCANRIFVHRKVHEAFIAKFKTAVEALQVGDGFRADVQIGAMINQAAITKVCEHVQNALEQGATLISGDPNPPKDLFLNPLIVTDMNDDMHAANEETFGPLAAIFPFDSEQEVIERANDSDSGLAAYFYTQSLARAWRVGEALEAGMVGINEGLISTEVAPFGGIKSSGLGREGARQGIEDYLETKYMLMGGL</sequence>
<dbReference type="PANTHER" id="PTHR43353:SF5">
    <property type="entry name" value="SUCCINATE-SEMIALDEHYDE DEHYDROGENASE, MITOCHONDRIAL"/>
    <property type="match status" value="1"/>
</dbReference>
<feature type="domain" description="Aldehyde dehydrogenase" evidence="5">
    <location>
        <begin position="27"/>
        <end position="475"/>
    </location>
</feature>
<name>A0AAV2VRQ0_9VIBR</name>
<evidence type="ECO:0000259" key="5">
    <source>
        <dbReference type="Pfam" id="PF00171"/>
    </source>
</evidence>
<evidence type="ECO:0000313" key="7">
    <source>
        <dbReference type="Proteomes" id="UP000018211"/>
    </source>
</evidence>
<dbReference type="InterPro" id="IPR029510">
    <property type="entry name" value="Ald_DH_CS_GLU"/>
</dbReference>
<dbReference type="PANTHER" id="PTHR43353">
    <property type="entry name" value="SUCCINATE-SEMIALDEHYDE DEHYDROGENASE, MITOCHONDRIAL"/>
    <property type="match status" value="1"/>
</dbReference>
<gene>
    <name evidence="6" type="primary">gabD</name>
    <name evidence="6" type="ORF">VIBNISOn1_30109</name>
</gene>
<dbReference type="GO" id="GO:0009450">
    <property type="term" value="P:gamma-aminobutyric acid catabolic process"/>
    <property type="evidence" value="ECO:0007669"/>
    <property type="project" value="InterPro"/>
</dbReference>
<dbReference type="Pfam" id="PF00171">
    <property type="entry name" value="Aldedh"/>
    <property type="match status" value="1"/>
</dbReference>
<evidence type="ECO:0000256" key="4">
    <source>
        <dbReference type="RuleBase" id="RU003345"/>
    </source>
</evidence>
<dbReference type="PROSITE" id="PS00070">
    <property type="entry name" value="ALDEHYDE_DEHYDR_CYS"/>
    <property type="match status" value="1"/>
</dbReference>
<proteinExistence type="inferred from homology"/>
<dbReference type="InterPro" id="IPR015590">
    <property type="entry name" value="Aldehyde_DH_dom"/>
</dbReference>
<dbReference type="Proteomes" id="UP000018211">
    <property type="component" value="Unassembled WGS sequence"/>
</dbReference>